<dbReference type="PROSITE" id="PS50200">
    <property type="entry name" value="RA"/>
    <property type="match status" value="1"/>
</dbReference>
<dbReference type="Proteomes" id="UP000007879">
    <property type="component" value="Unassembled WGS sequence"/>
</dbReference>
<feature type="compositionally biased region" description="Polar residues" evidence="1">
    <location>
        <begin position="1291"/>
        <end position="1302"/>
    </location>
</feature>
<dbReference type="SUPFAM" id="SSF50156">
    <property type="entry name" value="PDZ domain-like"/>
    <property type="match status" value="1"/>
</dbReference>
<evidence type="ECO:0000259" key="4">
    <source>
        <dbReference type="PROSITE" id="PS51126"/>
    </source>
</evidence>
<dbReference type="EnsemblMetazoa" id="Aqu2.1.43455_001">
    <property type="protein sequence ID" value="Aqu2.1.43455_001"/>
    <property type="gene ID" value="Aqu2.1.43455"/>
</dbReference>
<accession>A0A1X7VUB9</accession>
<name>A0A1X7VUB9_AMPQE</name>
<evidence type="ECO:0000256" key="1">
    <source>
        <dbReference type="SAM" id="MobiDB-lite"/>
    </source>
</evidence>
<reference evidence="6" key="1">
    <citation type="journal article" date="2010" name="Nature">
        <title>The Amphimedon queenslandica genome and the evolution of animal complexity.</title>
        <authorList>
            <person name="Srivastava M."/>
            <person name="Simakov O."/>
            <person name="Chapman J."/>
            <person name="Fahey B."/>
            <person name="Gauthier M.E."/>
            <person name="Mitros T."/>
            <person name="Richards G.S."/>
            <person name="Conaco C."/>
            <person name="Dacre M."/>
            <person name="Hellsten U."/>
            <person name="Larroux C."/>
            <person name="Putnam N.H."/>
            <person name="Stanke M."/>
            <person name="Adamska M."/>
            <person name="Darling A."/>
            <person name="Degnan S.M."/>
            <person name="Oakley T.H."/>
            <person name="Plachetzki D.C."/>
            <person name="Zhai Y."/>
            <person name="Adamski M."/>
            <person name="Calcino A."/>
            <person name="Cummins S.F."/>
            <person name="Goodstein D.M."/>
            <person name="Harris C."/>
            <person name="Jackson D.J."/>
            <person name="Leys S.P."/>
            <person name="Shu S."/>
            <person name="Woodcroft B.J."/>
            <person name="Vervoort M."/>
            <person name="Kosik K.S."/>
            <person name="Manning G."/>
            <person name="Degnan B.M."/>
            <person name="Rokhsar D.S."/>
        </authorList>
    </citation>
    <scope>NUCLEOTIDE SEQUENCE [LARGE SCALE GENOMIC DNA]</scope>
</reference>
<dbReference type="InterPro" id="IPR001478">
    <property type="entry name" value="PDZ"/>
</dbReference>
<dbReference type="GO" id="GO:0007165">
    <property type="term" value="P:signal transduction"/>
    <property type="evidence" value="ECO:0007669"/>
    <property type="project" value="InterPro"/>
</dbReference>
<dbReference type="PANTHER" id="PTHR16027:SF9">
    <property type="entry name" value="RAS-ASSOCIATING AND DILUTE DOMAIN-CONTAINING PROTEIN"/>
    <property type="match status" value="1"/>
</dbReference>
<protein>
    <recommendedName>
        <fullName evidence="7">PDZ domain-containing protein</fullName>
    </recommendedName>
</protein>
<dbReference type="InterPro" id="IPR000159">
    <property type="entry name" value="RA_dom"/>
</dbReference>
<feature type="region of interest" description="Disordered" evidence="1">
    <location>
        <begin position="207"/>
        <end position="324"/>
    </location>
</feature>
<evidence type="ECO:0000313" key="6">
    <source>
        <dbReference type="Proteomes" id="UP000007879"/>
    </source>
</evidence>
<dbReference type="EnsemblMetazoa" id="XM_019997772.1">
    <property type="protein sequence ID" value="XP_019853331.1"/>
    <property type="gene ID" value="LOC109582805"/>
</dbReference>
<dbReference type="KEGG" id="aqu:109582805"/>
<feature type="compositionally biased region" description="Polar residues" evidence="1">
    <location>
        <begin position="281"/>
        <end position="317"/>
    </location>
</feature>
<dbReference type="SUPFAM" id="SSF54236">
    <property type="entry name" value="Ubiquitin-like"/>
    <property type="match status" value="1"/>
</dbReference>
<feature type="compositionally biased region" description="Low complexity" evidence="1">
    <location>
        <begin position="250"/>
        <end position="264"/>
    </location>
</feature>
<keyword evidence="6" id="KW-1185">Reference proteome</keyword>
<feature type="compositionally biased region" description="Acidic residues" evidence="1">
    <location>
        <begin position="521"/>
        <end position="533"/>
    </location>
</feature>
<gene>
    <name evidence="5" type="primary">109582805</name>
</gene>
<feature type="domain" description="Ras-associating" evidence="3">
    <location>
        <begin position="386"/>
        <end position="440"/>
    </location>
</feature>
<feature type="domain" description="Dilute" evidence="4">
    <location>
        <begin position="995"/>
        <end position="1243"/>
    </location>
</feature>
<dbReference type="PANTHER" id="PTHR16027">
    <property type="entry name" value="DILUTE DOMAIN-CONTAINING PROTEIN YPR089W"/>
    <property type="match status" value="1"/>
</dbReference>
<evidence type="ECO:0008006" key="7">
    <source>
        <dbReference type="Google" id="ProtNLM"/>
    </source>
</evidence>
<dbReference type="Pfam" id="PF00788">
    <property type="entry name" value="RA"/>
    <property type="match status" value="1"/>
</dbReference>
<dbReference type="SUPFAM" id="SSF49879">
    <property type="entry name" value="SMAD/FHA domain"/>
    <property type="match status" value="1"/>
</dbReference>
<dbReference type="PROSITE" id="PS50106">
    <property type="entry name" value="PDZ"/>
    <property type="match status" value="1"/>
</dbReference>
<evidence type="ECO:0000259" key="2">
    <source>
        <dbReference type="PROSITE" id="PS50106"/>
    </source>
</evidence>
<feature type="region of interest" description="Disordered" evidence="1">
    <location>
        <begin position="1286"/>
        <end position="1360"/>
    </location>
</feature>
<dbReference type="STRING" id="400682.A0A1X7VUB9"/>
<dbReference type="PROSITE" id="PS51126">
    <property type="entry name" value="DILUTE"/>
    <property type="match status" value="1"/>
</dbReference>
<dbReference type="Gene3D" id="3.10.20.90">
    <property type="entry name" value="Phosphatidylinositol 3-kinase Catalytic Subunit, Chain A, domain 1"/>
    <property type="match status" value="1"/>
</dbReference>
<dbReference type="InterPro" id="IPR036034">
    <property type="entry name" value="PDZ_sf"/>
</dbReference>
<feature type="compositionally biased region" description="Polar residues" evidence="1">
    <location>
        <begin position="547"/>
        <end position="556"/>
    </location>
</feature>
<reference evidence="5" key="2">
    <citation type="submission" date="2017-05" db="UniProtKB">
        <authorList>
            <consortium name="EnsemblMetazoa"/>
        </authorList>
    </citation>
    <scope>IDENTIFICATION</scope>
</reference>
<feature type="domain" description="PDZ" evidence="2">
    <location>
        <begin position="1414"/>
        <end position="1495"/>
    </location>
</feature>
<organism evidence="5">
    <name type="scientific">Amphimedon queenslandica</name>
    <name type="common">Sponge</name>
    <dbReference type="NCBI Taxonomy" id="400682"/>
    <lineage>
        <taxon>Eukaryota</taxon>
        <taxon>Metazoa</taxon>
        <taxon>Porifera</taxon>
        <taxon>Demospongiae</taxon>
        <taxon>Heteroscleromorpha</taxon>
        <taxon>Haplosclerida</taxon>
        <taxon>Niphatidae</taxon>
        <taxon>Amphimedon</taxon>
    </lineage>
</organism>
<feature type="compositionally biased region" description="Basic residues" evidence="1">
    <location>
        <begin position="1328"/>
        <end position="1344"/>
    </location>
</feature>
<dbReference type="Gene3D" id="2.60.200.20">
    <property type="match status" value="1"/>
</dbReference>
<feature type="compositionally biased region" description="Low complexity" evidence="1">
    <location>
        <begin position="862"/>
        <end position="878"/>
    </location>
</feature>
<dbReference type="InterPro" id="IPR052072">
    <property type="entry name" value="Vascular_dev_regulator"/>
</dbReference>
<feature type="compositionally biased region" description="Low complexity" evidence="1">
    <location>
        <begin position="210"/>
        <end position="232"/>
    </location>
</feature>
<dbReference type="GO" id="GO:0051020">
    <property type="term" value="F:GTPase binding"/>
    <property type="evidence" value="ECO:0007669"/>
    <property type="project" value="TreeGrafter"/>
</dbReference>
<dbReference type="InterPro" id="IPR008984">
    <property type="entry name" value="SMAD_FHA_dom_sf"/>
</dbReference>
<proteinExistence type="predicted"/>
<feature type="region of interest" description="Disordered" evidence="1">
    <location>
        <begin position="520"/>
        <end position="566"/>
    </location>
</feature>
<sequence>MMDASLTDSFEVNWKQTEGTGGGEDSLLSDLLVSGGEIEGMFQQKRKQEKDKKANKKSGSNGLKDPVIVLKDRLSIYNDKKDKKYWLTLNEEDLTYSGLIAFHYNNGYQILLEDVKVKNTDNASSLIPILLSHFLPQSELVATQAETSSSYIVLTQGGIERELDRAEKPLEVALDCSIKGLLFPTFTLKTSISLLLQLPNTPQHLRKKLSSSSLATSSHSSLGHVSSEGSESPRVTEAKMIPMNDETQYTHSNNNSGTSTSYSSMTHPPRGGGGGGASRSLFKSRTQANNSKQKTLELTSAKVSDSSLNSPVGTPTSLVPDKRSKSKMGNFVEGVARSFKSKRKPRPTSIYPENAGQVVSLRGTNSSAVLPAGTQQAERRFTMPTVLHIHYSNAKNAQLYKSVLVSEKSSTQEVIKQALDRYGMKFADPTEFLLMEVTGRWETMASNSLETGLEQGLGALVTPLSPGNPANAKTISMPAFEEFIICHTRALTENERPYNVQFYHQPPPGHTRRFELKSKYDEEELEEEEETGEEDKHLLNKELPGSVPTTPLFGSTSHHKTKKENRLGSEDTLSYLTTSILKDDNERDETIFSASLPSLSFLDCTSPDYALEPQAAQNDSQSQTPSLVNLRLNYNKDELIVYSLTHNKFALTTSEHVITTLQDHHQIKLNVTRGGPILCCLQYNTREHNYNVEPYNATISVSGVRVSDKVTLQHGDLLQIGDTHLFMYQNFSQQQASGNGWPFSWYPSPVKTTGASTVSTSKIGELRDTETSHIHPILPQIITTPVHETTVAEPQSAVPDSCVTVGEQRYEERYDFNNRKPLPTLREIEHSDEEESHDEPDGRPSYQRARSYSEGQVKAMLSPSGSPSRRNNKPSSSSFFVRHQRGTASPKNRPSSCYSLLFHHLSSNEDSILDLIINEFQPKSVPGFPLAPTYTLALCLEQYLREEDGKKKASSLMRKVVLSLQHVVCDITNESLWQATTEEDMLNTNPLAAIQPLLHSVLFWFSNCLEVYNYFLTQETLKDILFGDEEEEESPLTLLETMIHKLFEQIFYPVSKILYSILPMMLDEVLHHSGPSGVPLVSVDQSISCLKEVLDMMLELHVHTEMIAHFFSSVFFFLNAALFNTFIDQGPEMGLFKYSRGTKLRMSLDRFEGWAGIVGFRDIVFQFLATFSSAIDLIAISPHELIKFSWDTLRQEFPCLHPVQLNHILTHYILPKGLEGNNIPWAPSEEDSRQIENKEMLHESFESHPDFYLPITGYSLDLNCQLQEDHLLQDFAMSLQEKLIKRKRTSSVDSPARHSQSPLAKRKTSKPSLDVSDIVRDSPDFSKSPHRQKSAKVKKVRRRSANKESAPSEPPGELRGRVKSIVATNIMILPEKLTIIAADQGQREEEREDDYEDYDFEKWVKETFPEGSNLISLQRSHRGFGFTLKEKKGRKGLYLEIDDTDTLDENSADIRTGDQVLAIDDLVVAETDYAMIMKYFKEAEEEISIVLAPSNQQWNTL</sequence>
<dbReference type="Gene3D" id="2.30.42.10">
    <property type="match status" value="1"/>
</dbReference>
<dbReference type="InterPro" id="IPR029071">
    <property type="entry name" value="Ubiquitin-like_domsf"/>
</dbReference>
<evidence type="ECO:0000259" key="3">
    <source>
        <dbReference type="PROSITE" id="PS50200"/>
    </source>
</evidence>
<dbReference type="InterPro" id="IPR002710">
    <property type="entry name" value="Dilute_dom"/>
</dbReference>
<dbReference type="Pfam" id="PF01843">
    <property type="entry name" value="DIL"/>
    <property type="match status" value="1"/>
</dbReference>
<evidence type="ECO:0000313" key="5">
    <source>
        <dbReference type="EnsemblMetazoa" id="Aqu2.1.43455_001"/>
    </source>
</evidence>
<dbReference type="InParanoid" id="A0A1X7VUB9"/>
<feature type="region of interest" description="Disordered" evidence="1">
    <location>
        <begin position="814"/>
        <end position="894"/>
    </location>
</feature>
<dbReference type="OrthoDB" id="3908708at2759"/>
<dbReference type="SMART" id="SM01132">
    <property type="entry name" value="DIL"/>
    <property type="match status" value="1"/>
</dbReference>